<gene>
    <name evidence="2" type="ORF">F506_09265</name>
</gene>
<keyword evidence="3" id="KW-1185">Reference proteome</keyword>
<dbReference type="PROSITE" id="PS51257">
    <property type="entry name" value="PROKAR_LIPOPROTEIN"/>
    <property type="match status" value="1"/>
</dbReference>
<accession>A0ABN4HW54</accession>
<dbReference type="RefSeq" id="WP_053196839.1">
    <property type="nucleotide sequence ID" value="NZ_CP011409.1"/>
</dbReference>
<keyword evidence="1" id="KW-0472">Membrane</keyword>
<keyword evidence="1" id="KW-1133">Transmembrane helix</keyword>
<sequence length="200" mass="21485">MSDKPSQPSQPPLIAYLIGFALSACCAAWAGSQFALTGSSIGYGVLTGLAFGAMFAFGQRVKNRLFPTPESTKWKINAGPSAADLRPARRAAARAKPVTVAFDDEFIKTARAGTELESIAWQDLERIVITIGDDFLPMPYWMLATAKGGIRLPNDTPGLESLMEEFKVKLPGYDNDATYAAVIAAMGAMEGVFEVWKKAA</sequence>
<evidence type="ECO:0000256" key="1">
    <source>
        <dbReference type="SAM" id="Phobius"/>
    </source>
</evidence>
<keyword evidence="1" id="KW-0812">Transmembrane</keyword>
<evidence type="ECO:0000313" key="2">
    <source>
        <dbReference type="EMBL" id="AKZ62842.1"/>
    </source>
</evidence>
<organism evidence="2 3">
    <name type="scientific">Herbaspirillum hiltneri N3</name>
    <dbReference type="NCBI Taxonomy" id="1262470"/>
    <lineage>
        <taxon>Bacteria</taxon>
        <taxon>Pseudomonadati</taxon>
        <taxon>Pseudomonadota</taxon>
        <taxon>Betaproteobacteria</taxon>
        <taxon>Burkholderiales</taxon>
        <taxon>Oxalobacteraceae</taxon>
        <taxon>Herbaspirillum</taxon>
    </lineage>
</organism>
<feature type="transmembrane region" description="Helical" evidence="1">
    <location>
        <begin position="12"/>
        <end position="30"/>
    </location>
</feature>
<dbReference type="EMBL" id="CP011409">
    <property type="protein sequence ID" value="AKZ62842.1"/>
    <property type="molecule type" value="Genomic_DNA"/>
</dbReference>
<feature type="transmembrane region" description="Helical" evidence="1">
    <location>
        <begin position="36"/>
        <end position="57"/>
    </location>
</feature>
<name>A0ABN4HW54_9BURK</name>
<evidence type="ECO:0000313" key="3">
    <source>
        <dbReference type="Proteomes" id="UP000063429"/>
    </source>
</evidence>
<protein>
    <submittedName>
        <fullName evidence="2">Uncharacterized protein</fullName>
    </submittedName>
</protein>
<reference evidence="3" key="1">
    <citation type="journal article" date="2015" name="Genome Announc.">
        <title>Complete Genome Sequence of Herbaspirillum hiltneri N3 (DSM 17495), Isolated from Surface-Sterilized Wheat Roots.</title>
        <authorList>
            <person name="Guizelini D."/>
            <person name="Saizaki P.M."/>
            <person name="Coimbra N.A."/>
            <person name="Weiss V.A."/>
            <person name="Faoro H."/>
            <person name="Sfeir M.Z."/>
            <person name="Baura V.A."/>
            <person name="Monteiro R.A."/>
            <person name="Chubatsu L.S."/>
            <person name="Souza E.M."/>
            <person name="Cruz L.M."/>
            <person name="Pedrosa F.O."/>
            <person name="Raittz R.T."/>
            <person name="Marchaukoski J.N."/>
            <person name="Steffens M.B."/>
        </authorList>
    </citation>
    <scope>NUCLEOTIDE SEQUENCE [LARGE SCALE GENOMIC DNA]</scope>
    <source>
        <strain evidence="3">N3</strain>
    </source>
</reference>
<dbReference type="Proteomes" id="UP000063429">
    <property type="component" value="Chromosome"/>
</dbReference>
<proteinExistence type="predicted"/>